<accession>A0A7D4Y1U3</accession>
<reference evidence="1 2" key="1">
    <citation type="submission" date="2020-05" db="EMBL/GenBank/DDBJ databases">
        <title>Draft Genome Sequence of Bifidobacterium longum subsp. Infantis BI-G201, a Commercialization Strain.</title>
        <authorList>
            <person name="Song J."/>
            <person name="Xu Y."/>
            <person name="Han D."/>
            <person name="Teng Q."/>
            <person name="Jiang D."/>
            <person name="Liu Q."/>
        </authorList>
    </citation>
    <scope>NUCLEOTIDE SEQUENCE [LARGE SCALE GENOMIC DNA]</scope>
    <source>
        <strain evidence="1 2">BI-G201</strain>
    </source>
</reference>
<dbReference type="AlphaFoldDB" id="A0A7D4Y1U3"/>
<organism evidence="1 2">
    <name type="scientific">Bifidobacterium longum subsp. infantis</name>
    <dbReference type="NCBI Taxonomy" id="1682"/>
    <lineage>
        <taxon>Bacteria</taxon>
        <taxon>Bacillati</taxon>
        <taxon>Actinomycetota</taxon>
        <taxon>Actinomycetes</taxon>
        <taxon>Bifidobacteriales</taxon>
        <taxon>Bifidobacteriaceae</taxon>
        <taxon>Bifidobacterium</taxon>
    </lineage>
</organism>
<evidence type="ECO:0000313" key="2">
    <source>
        <dbReference type="Proteomes" id="UP000551316"/>
    </source>
</evidence>
<protein>
    <submittedName>
        <fullName evidence="1">Uncharacterized protein</fullName>
    </submittedName>
</protein>
<sequence length="64" mass="7060">MQSEFEIESGRVRGGNGDETFISLPLVPVMCGHCGYTFFMNSMRMTVANLVTVEDSDTDGEHGR</sequence>
<proteinExistence type="predicted"/>
<comment type="caution">
    <text evidence="1">The sequence shown here is derived from an EMBL/GenBank/DDBJ whole genome shotgun (WGS) entry which is preliminary data.</text>
</comment>
<dbReference type="EMBL" id="JABNND010000007">
    <property type="protein sequence ID" value="NQX50727.1"/>
    <property type="molecule type" value="Genomic_DNA"/>
</dbReference>
<gene>
    <name evidence="1" type="ORF">HNS28_04470</name>
</gene>
<dbReference type="Proteomes" id="UP000551316">
    <property type="component" value="Unassembled WGS sequence"/>
</dbReference>
<evidence type="ECO:0000313" key="1">
    <source>
        <dbReference type="EMBL" id="NQX50727.1"/>
    </source>
</evidence>
<name>A0A7D4Y1U3_BIFLI</name>
<dbReference type="RefSeq" id="WP_136527161.1">
    <property type="nucleotide sequence ID" value="NZ_CP054425.1"/>
</dbReference>